<keyword evidence="2" id="KW-1185">Reference proteome</keyword>
<dbReference type="GO" id="GO:0030246">
    <property type="term" value="F:carbohydrate binding"/>
    <property type="evidence" value="ECO:0007669"/>
    <property type="project" value="InterPro"/>
</dbReference>
<accession>A0A5D3WJX3</accession>
<comment type="caution">
    <text evidence="1">The sequence shown here is derived from an EMBL/GenBank/DDBJ whole genome shotgun (WGS) entry which is preliminary data.</text>
</comment>
<dbReference type="EMBL" id="VNIB01000011">
    <property type="protein sequence ID" value="TYO97122.1"/>
    <property type="molecule type" value="Genomic_DNA"/>
</dbReference>
<sequence length="353" mass="38011">MRRLLLFLPILALVAACERSGPTGLSGVLLYGSEPLADASVEIYLKAEKDRSVQPFAVASTDGEGRYRLELPPGRYFIIGKKRQSSIDGRPVMLMAECPANPVQVEKGMLEVAPFALREMGRDGRLVPEPGTGLSGRVVHDGDGVAGAFVYVYTDDAVDLVGPSYGAVVETDDAGNFAIDLPSGTFWLAARRRADGSRLGELKPGDLTGTLGPVELKTGQRLNVGTLTVRPVDPVRYRQKRKEGRFADSGTALTGRVVDAEDRPVPGIYIFAYLDSRMVGKPVHISDPTGPDGRFRLNLATGGTYYLGARSAYGGPLEPGEWVGTWDGTADHHAVVETGQVEELGTIRVREVW</sequence>
<dbReference type="OrthoDB" id="5401722at2"/>
<name>A0A5D3WJX3_9BACT</name>
<gene>
    <name evidence="1" type="ORF">EDC39_11152</name>
</gene>
<dbReference type="Proteomes" id="UP000324159">
    <property type="component" value="Unassembled WGS sequence"/>
</dbReference>
<evidence type="ECO:0000313" key="1">
    <source>
        <dbReference type="EMBL" id="TYO97122.1"/>
    </source>
</evidence>
<protein>
    <recommendedName>
        <fullName evidence="3">Carboxypeptidase family protein</fullName>
    </recommendedName>
</protein>
<evidence type="ECO:0000313" key="2">
    <source>
        <dbReference type="Proteomes" id="UP000324159"/>
    </source>
</evidence>
<dbReference type="AlphaFoldDB" id="A0A5D3WJX3"/>
<reference evidence="1 2" key="1">
    <citation type="submission" date="2019-07" db="EMBL/GenBank/DDBJ databases">
        <title>Genomic Encyclopedia of Type Strains, Phase IV (KMG-IV): sequencing the most valuable type-strain genomes for metagenomic binning, comparative biology and taxonomic classification.</title>
        <authorList>
            <person name="Goeker M."/>
        </authorList>
    </citation>
    <scope>NUCLEOTIDE SEQUENCE [LARGE SCALE GENOMIC DNA]</scope>
    <source>
        <strain evidence="1 2">SS015</strain>
    </source>
</reference>
<dbReference type="RefSeq" id="WP_148896515.1">
    <property type="nucleotide sequence ID" value="NZ_VNIB01000011.1"/>
</dbReference>
<proteinExistence type="predicted"/>
<dbReference type="SUPFAM" id="SSF49452">
    <property type="entry name" value="Starch-binding domain-like"/>
    <property type="match status" value="1"/>
</dbReference>
<organism evidence="1 2">
    <name type="scientific">Geothermobacter ehrlichii</name>
    <dbReference type="NCBI Taxonomy" id="213224"/>
    <lineage>
        <taxon>Bacteria</taxon>
        <taxon>Pseudomonadati</taxon>
        <taxon>Thermodesulfobacteriota</taxon>
        <taxon>Desulfuromonadia</taxon>
        <taxon>Desulfuromonadales</taxon>
        <taxon>Geothermobacteraceae</taxon>
        <taxon>Geothermobacter</taxon>
    </lineage>
</organism>
<evidence type="ECO:0008006" key="3">
    <source>
        <dbReference type="Google" id="ProtNLM"/>
    </source>
</evidence>
<dbReference type="PROSITE" id="PS51257">
    <property type="entry name" value="PROKAR_LIPOPROTEIN"/>
    <property type="match status" value="1"/>
</dbReference>
<dbReference type="InterPro" id="IPR013784">
    <property type="entry name" value="Carb-bd-like_fold"/>
</dbReference>